<accession>A0A6G8AST7</accession>
<evidence type="ECO:0000313" key="3">
    <source>
        <dbReference type="EMBL" id="QIL47993.1"/>
    </source>
</evidence>
<dbReference type="RefSeq" id="WP_166034157.1">
    <property type="nucleotide sequence ID" value="NZ_CP049887.1"/>
</dbReference>
<protein>
    <recommendedName>
        <fullName evidence="5">Lactococcin 972 family bacteriocin</fullName>
    </recommendedName>
</protein>
<feature type="region of interest" description="Disordered" evidence="1">
    <location>
        <begin position="70"/>
        <end position="89"/>
    </location>
</feature>
<name>A0A6G8AST7_9ENTE</name>
<dbReference type="AlphaFoldDB" id="A0A6G8AST7"/>
<organism evidence="3 4">
    <name type="scientific">Vagococcus hydrophili</name>
    <dbReference type="NCBI Taxonomy" id="2714947"/>
    <lineage>
        <taxon>Bacteria</taxon>
        <taxon>Bacillati</taxon>
        <taxon>Bacillota</taxon>
        <taxon>Bacilli</taxon>
        <taxon>Lactobacillales</taxon>
        <taxon>Enterococcaceae</taxon>
        <taxon>Vagococcus</taxon>
    </lineage>
</organism>
<dbReference type="Proteomes" id="UP000501747">
    <property type="component" value="Chromosome"/>
</dbReference>
<feature type="signal peptide" evidence="2">
    <location>
        <begin position="1"/>
        <end position="22"/>
    </location>
</feature>
<keyword evidence="2" id="KW-0732">Signal</keyword>
<keyword evidence="4" id="KW-1185">Reference proteome</keyword>
<evidence type="ECO:0008006" key="5">
    <source>
        <dbReference type="Google" id="ProtNLM"/>
    </source>
</evidence>
<feature type="chain" id="PRO_5026351937" description="Lactococcin 972 family bacteriocin" evidence="2">
    <location>
        <begin position="23"/>
        <end position="139"/>
    </location>
</feature>
<evidence type="ECO:0000256" key="1">
    <source>
        <dbReference type="SAM" id="MobiDB-lite"/>
    </source>
</evidence>
<dbReference type="KEGG" id="vhy:G7082_05320"/>
<reference evidence="3 4" key="1">
    <citation type="submission" date="2020-03" db="EMBL/GenBank/DDBJ databases">
        <title>Vagococcus sp. nov., isolated from beetles.</title>
        <authorList>
            <person name="Hyun D.-W."/>
            <person name="Bae J.-W."/>
        </authorList>
    </citation>
    <scope>NUCLEOTIDE SEQUENCE [LARGE SCALE GENOMIC DNA]</scope>
    <source>
        <strain evidence="3 4">HDW17B</strain>
    </source>
</reference>
<gene>
    <name evidence="3" type="ORF">G7082_05320</name>
</gene>
<proteinExistence type="predicted"/>
<evidence type="ECO:0000313" key="4">
    <source>
        <dbReference type="Proteomes" id="UP000501747"/>
    </source>
</evidence>
<evidence type="ECO:0000256" key="2">
    <source>
        <dbReference type="SAM" id="SignalP"/>
    </source>
</evidence>
<sequence>MKKTLFVSTILSGILFGATVFAAPNHGDTPFTLDLKPTSTSNGYAHTGFRKKNTPSYVYAKINKVSNPGNKASGWVQGRKDGGNASNDSGGSYYRFNNKGIHLMNNYVYESKRNEAGIKAGADPRMNNYIQGVWSPDYV</sequence>
<dbReference type="EMBL" id="CP049887">
    <property type="protein sequence ID" value="QIL47993.1"/>
    <property type="molecule type" value="Genomic_DNA"/>
</dbReference>